<feature type="transmembrane region" description="Helical" evidence="8">
    <location>
        <begin position="120"/>
        <end position="137"/>
    </location>
</feature>
<feature type="transmembrane region" description="Helical" evidence="8">
    <location>
        <begin position="246"/>
        <end position="264"/>
    </location>
</feature>
<comment type="subcellular location">
    <subcellularLocation>
        <location evidence="1">Endoplasmic reticulum membrane</location>
        <topology evidence="1">Multi-pass membrane protein</topology>
    </subcellularLocation>
</comment>
<dbReference type="EMBL" id="HBHB01000407">
    <property type="protein sequence ID" value="CAD9648848.1"/>
    <property type="molecule type" value="Transcribed_RNA"/>
</dbReference>
<dbReference type="PANTHER" id="PTHR10778:SF10">
    <property type="entry name" value="SOLUTE CARRIER FAMILY 35 MEMBER B1"/>
    <property type="match status" value="1"/>
</dbReference>
<dbReference type="GO" id="GO:0005459">
    <property type="term" value="F:UDP-galactose transmembrane transporter activity"/>
    <property type="evidence" value="ECO:0007669"/>
    <property type="project" value="TreeGrafter"/>
</dbReference>
<feature type="transmembrane region" description="Helical" evidence="8">
    <location>
        <begin position="190"/>
        <end position="212"/>
    </location>
</feature>
<evidence type="ECO:0000256" key="2">
    <source>
        <dbReference type="ARBA" id="ARBA00010694"/>
    </source>
</evidence>
<gene>
    <name evidence="9" type="ORF">LABB0372_LOCUS173</name>
</gene>
<evidence type="ECO:0000313" key="9">
    <source>
        <dbReference type="EMBL" id="CAD9648848.1"/>
    </source>
</evidence>
<keyword evidence="5" id="KW-0256">Endoplasmic reticulum</keyword>
<dbReference type="GO" id="GO:0000139">
    <property type="term" value="C:Golgi membrane"/>
    <property type="evidence" value="ECO:0007669"/>
    <property type="project" value="TreeGrafter"/>
</dbReference>
<evidence type="ECO:0000256" key="8">
    <source>
        <dbReference type="SAM" id="Phobius"/>
    </source>
</evidence>
<keyword evidence="6 8" id="KW-1133">Transmembrane helix</keyword>
<evidence type="ECO:0000256" key="6">
    <source>
        <dbReference type="ARBA" id="ARBA00022989"/>
    </source>
</evidence>
<feature type="transmembrane region" description="Helical" evidence="8">
    <location>
        <begin position="38"/>
        <end position="59"/>
    </location>
</feature>
<keyword evidence="3" id="KW-0813">Transport</keyword>
<dbReference type="GO" id="GO:0005789">
    <property type="term" value="C:endoplasmic reticulum membrane"/>
    <property type="evidence" value="ECO:0007669"/>
    <property type="project" value="UniProtKB-SubCell"/>
</dbReference>
<feature type="transmembrane region" description="Helical" evidence="8">
    <location>
        <begin position="158"/>
        <end position="178"/>
    </location>
</feature>
<organism evidence="9">
    <name type="scientific">Lankesteria abbotti</name>
    <dbReference type="NCBI Taxonomy" id="340204"/>
    <lineage>
        <taxon>Eukaryota</taxon>
        <taxon>Sar</taxon>
        <taxon>Alveolata</taxon>
        <taxon>Apicomplexa</taxon>
        <taxon>Conoidasida</taxon>
        <taxon>Gregarinasina</taxon>
        <taxon>Eugregarinorida</taxon>
        <taxon>Lecudinidae</taxon>
        <taxon>Lankesteria</taxon>
    </lineage>
</organism>
<dbReference type="PANTHER" id="PTHR10778">
    <property type="entry name" value="SOLUTE CARRIER FAMILY 35 MEMBER B"/>
    <property type="match status" value="1"/>
</dbReference>
<proteinExistence type="inferred from homology"/>
<evidence type="ECO:0000256" key="5">
    <source>
        <dbReference type="ARBA" id="ARBA00022824"/>
    </source>
</evidence>
<protein>
    <recommendedName>
        <fullName evidence="10">Sugar phosphate transporter domain-containing protein</fullName>
    </recommendedName>
</protein>
<name>A0A7S2QQL5_9APIC</name>
<evidence type="ECO:0000256" key="7">
    <source>
        <dbReference type="ARBA" id="ARBA00023136"/>
    </source>
</evidence>
<dbReference type="InterPro" id="IPR013657">
    <property type="entry name" value="SCL35B1-4/HUT1"/>
</dbReference>
<keyword evidence="4 8" id="KW-0812">Transmembrane</keyword>
<dbReference type="SUPFAM" id="SSF103481">
    <property type="entry name" value="Multidrug resistance efflux transporter EmrE"/>
    <property type="match status" value="1"/>
</dbReference>
<feature type="transmembrane region" description="Helical" evidence="8">
    <location>
        <begin position="65"/>
        <end position="83"/>
    </location>
</feature>
<evidence type="ECO:0000256" key="1">
    <source>
        <dbReference type="ARBA" id="ARBA00004477"/>
    </source>
</evidence>
<dbReference type="AlphaFoldDB" id="A0A7S2QQL5"/>
<accession>A0A7S2QQL5</accession>
<evidence type="ECO:0000256" key="4">
    <source>
        <dbReference type="ARBA" id="ARBA00022692"/>
    </source>
</evidence>
<evidence type="ECO:0008006" key="10">
    <source>
        <dbReference type="Google" id="ProtNLM"/>
    </source>
</evidence>
<dbReference type="GO" id="GO:0005460">
    <property type="term" value="F:UDP-glucose transmembrane transporter activity"/>
    <property type="evidence" value="ECO:0007669"/>
    <property type="project" value="TreeGrafter"/>
</dbReference>
<dbReference type="Pfam" id="PF08449">
    <property type="entry name" value="UAA"/>
    <property type="match status" value="1"/>
</dbReference>
<sequence length="289" mass="31653">MCVSNTILAVGVLVVKEGGFGGFWRLARSFDKDVRVQVFYSAVSYVGAMVSTNYALTHVTYPTQVLVKSVKMVPVIVGGFVFFGKRYPWYDYVAVLVVTSSLAMFNLARVSAAHSAGHQTTLGIVFLLVSLACDALTGPRQDRMLALHPEITSIQLMFLTNGFAVMNAGAALVVFEGVEPFLFCFRNLLVTKYILAFCVCASMGQLFIFGCLTNFGSLYLTLVTTTRKFFTVLLSVVLFGHSINKVQWMCVVSIFATLMCQGVCSKMAKARRKQQKVIAEDGDKGSKIA</sequence>
<reference evidence="9" key="1">
    <citation type="submission" date="2021-01" db="EMBL/GenBank/DDBJ databases">
        <authorList>
            <person name="Corre E."/>
            <person name="Pelletier E."/>
            <person name="Niang G."/>
            <person name="Scheremetjew M."/>
            <person name="Finn R."/>
            <person name="Kale V."/>
            <person name="Holt S."/>
            <person name="Cochrane G."/>
            <person name="Meng A."/>
            <person name="Brown T."/>
            <person name="Cohen L."/>
        </authorList>
    </citation>
    <scope>NUCLEOTIDE SEQUENCE</scope>
    <source>
        <strain evidence="9">Grappler Inlet BC</strain>
    </source>
</reference>
<keyword evidence="7 8" id="KW-0472">Membrane</keyword>
<feature type="transmembrane region" description="Helical" evidence="8">
    <location>
        <begin position="90"/>
        <end position="108"/>
    </location>
</feature>
<comment type="similarity">
    <text evidence="2">Belongs to the nucleotide-sugar transporter family. SLC35B subfamily.</text>
</comment>
<dbReference type="InterPro" id="IPR037185">
    <property type="entry name" value="EmrE-like"/>
</dbReference>
<evidence type="ECO:0000256" key="3">
    <source>
        <dbReference type="ARBA" id="ARBA00022448"/>
    </source>
</evidence>
<feature type="transmembrane region" description="Helical" evidence="8">
    <location>
        <begin position="6"/>
        <end position="26"/>
    </location>
</feature>